<sequence length="432" mass="45095">MQPRLFRQRLFELAAECEALCADAAWAFRGSGRSAAAGPAGGGRPPQEATSAEGGVLAGVGGDGAASAPQQQEGAATPSAPGGEEGAAAGSPGGGEGAQRRRGHAATPSAVGGAEDAVPRAPGGGEQVPAGTAVVPRPVFFNSTRSDGELSNLSEGANQLRGGSLATPGTAGSVFSADAEGVTRGRTGRHHLSVHSGSSSSMGEINRTTSAQGLKTFNKAVRKSLATSLAKSSDALASQEDRRPLTLFVTSRYFSLASASLIIMSTLLLGIETQVLSSLSYKGAGSEQLLNGLLAVNYALTSIFAVEVAMRIYVLRSGFFLKERVWNCFDVAILLLALVEIALDIGVRMFSGGGRNPFDNGGMAKMLRLFRLTRLLRLIRTFRQLKPLRMLVHSIIFAGRSVLWALLLLVMIIYVFAVILTQSVTERTYGGN</sequence>
<feature type="compositionally biased region" description="Polar residues" evidence="5">
    <location>
        <begin position="141"/>
        <end position="157"/>
    </location>
</feature>
<dbReference type="InterPro" id="IPR027359">
    <property type="entry name" value="Volt_channel_dom_sf"/>
</dbReference>
<accession>A0ABN9WK13</accession>
<dbReference type="Proteomes" id="UP001189429">
    <property type="component" value="Unassembled WGS sequence"/>
</dbReference>
<dbReference type="InterPro" id="IPR043203">
    <property type="entry name" value="VGCC_Ca_Na"/>
</dbReference>
<dbReference type="SUPFAM" id="SSF81324">
    <property type="entry name" value="Voltage-gated potassium channels"/>
    <property type="match status" value="1"/>
</dbReference>
<feature type="compositionally biased region" description="Low complexity" evidence="5">
    <location>
        <begin position="65"/>
        <end position="90"/>
    </location>
</feature>
<organism evidence="8 9">
    <name type="scientific">Prorocentrum cordatum</name>
    <dbReference type="NCBI Taxonomy" id="2364126"/>
    <lineage>
        <taxon>Eukaryota</taxon>
        <taxon>Sar</taxon>
        <taxon>Alveolata</taxon>
        <taxon>Dinophyceae</taxon>
        <taxon>Prorocentrales</taxon>
        <taxon>Prorocentraceae</taxon>
        <taxon>Prorocentrum</taxon>
    </lineage>
</organism>
<evidence type="ECO:0000256" key="5">
    <source>
        <dbReference type="SAM" id="MobiDB-lite"/>
    </source>
</evidence>
<feature type="domain" description="Ion transport" evidence="7">
    <location>
        <begin position="251"/>
        <end position="423"/>
    </location>
</feature>
<keyword evidence="2 6" id="KW-0812">Transmembrane</keyword>
<keyword evidence="9" id="KW-1185">Reference proteome</keyword>
<evidence type="ECO:0000256" key="4">
    <source>
        <dbReference type="ARBA" id="ARBA00023136"/>
    </source>
</evidence>
<feature type="transmembrane region" description="Helical" evidence="6">
    <location>
        <begin position="325"/>
        <end position="343"/>
    </location>
</feature>
<gene>
    <name evidence="8" type="ORF">PCOR1329_LOCUS66961</name>
</gene>
<feature type="transmembrane region" description="Helical" evidence="6">
    <location>
        <begin position="253"/>
        <end position="271"/>
    </location>
</feature>
<evidence type="ECO:0000256" key="2">
    <source>
        <dbReference type="ARBA" id="ARBA00022692"/>
    </source>
</evidence>
<comment type="subcellular location">
    <subcellularLocation>
        <location evidence="1">Membrane</location>
        <topology evidence="1">Multi-pass membrane protein</topology>
    </subcellularLocation>
</comment>
<dbReference type="InterPro" id="IPR005821">
    <property type="entry name" value="Ion_trans_dom"/>
</dbReference>
<feature type="transmembrane region" description="Helical" evidence="6">
    <location>
        <begin position="291"/>
        <end position="313"/>
    </location>
</feature>
<dbReference type="EMBL" id="CAUYUJ010018653">
    <property type="protein sequence ID" value="CAK0885313.1"/>
    <property type="molecule type" value="Genomic_DNA"/>
</dbReference>
<evidence type="ECO:0000313" key="8">
    <source>
        <dbReference type="EMBL" id="CAK0885313.1"/>
    </source>
</evidence>
<reference evidence="8" key="1">
    <citation type="submission" date="2023-10" db="EMBL/GenBank/DDBJ databases">
        <authorList>
            <person name="Chen Y."/>
            <person name="Shah S."/>
            <person name="Dougan E. K."/>
            <person name="Thang M."/>
            <person name="Chan C."/>
        </authorList>
    </citation>
    <scope>NUCLEOTIDE SEQUENCE [LARGE SCALE GENOMIC DNA]</scope>
</reference>
<name>A0ABN9WK13_9DINO</name>
<keyword evidence="4 6" id="KW-0472">Membrane</keyword>
<dbReference type="PANTHER" id="PTHR10037">
    <property type="entry name" value="VOLTAGE-GATED CATION CHANNEL CALCIUM AND SODIUM"/>
    <property type="match status" value="1"/>
</dbReference>
<evidence type="ECO:0000259" key="7">
    <source>
        <dbReference type="Pfam" id="PF00520"/>
    </source>
</evidence>
<evidence type="ECO:0000256" key="1">
    <source>
        <dbReference type="ARBA" id="ARBA00004141"/>
    </source>
</evidence>
<feature type="region of interest" description="Disordered" evidence="5">
    <location>
        <begin position="33"/>
        <end position="171"/>
    </location>
</feature>
<dbReference type="PANTHER" id="PTHR10037:SF62">
    <property type="entry name" value="SODIUM CHANNEL PROTEIN 60E"/>
    <property type="match status" value="1"/>
</dbReference>
<feature type="transmembrane region" description="Helical" evidence="6">
    <location>
        <begin position="401"/>
        <end position="420"/>
    </location>
</feature>
<evidence type="ECO:0000313" key="9">
    <source>
        <dbReference type="Proteomes" id="UP001189429"/>
    </source>
</evidence>
<comment type="caution">
    <text evidence="8">The sequence shown here is derived from an EMBL/GenBank/DDBJ whole genome shotgun (WGS) entry which is preliminary data.</text>
</comment>
<protein>
    <recommendedName>
        <fullName evidence="7">Ion transport domain-containing protein</fullName>
    </recommendedName>
</protein>
<proteinExistence type="predicted"/>
<evidence type="ECO:0000256" key="6">
    <source>
        <dbReference type="SAM" id="Phobius"/>
    </source>
</evidence>
<keyword evidence="3 6" id="KW-1133">Transmembrane helix</keyword>
<dbReference type="Gene3D" id="1.20.120.350">
    <property type="entry name" value="Voltage-gated potassium channels. Chain C"/>
    <property type="match status" value="1"/>
</dbReference>
<dbReference type="Pfam" id="PF00520">
    <property type="entry name" value="Ion_trans"/>
    <property type="match status" value="1"/>
</dbReference>
<evidence type="ECO:0000256" key="3">
    <source>
        <dbReference type="ARBA" id="ARBA00022989"/>
    </source>
</evidence>